<dbReference type="InterPro" id="IPR008523">
    <property type="entry name" value="DUF805"/>
</dbReference>
<dbReference type="GO" id="GO:0016020">
    <property type="term" value="C:membrane"/>
    <property type="evidence" value="ECO:0007669"/>
    <property type="project" value="InterPro"/>
</dbReference>
<sequence>MSFTEAVLSVFSKYAVVSGRAGRPEFWWFAPFNVIASLILAVIDKFLFGYEILGAIYGLAHAASRPRRGGAPSP</sequence>
<keyword evidence="3" id="KW-1185">Reference proteome</keyword>
<gene>
    <name evidence="2" type="ORF">LPU83_0541</name>
</gene>
<evidence type="ECO:0000256" key="1">
    <source>
        <dbReference type="SAM" id="Phobius"/>
    </source>
</evidence>
<dbReference type="KEGG" id="rhl:LPU83_0541"/>
<keyword evidence="1" id="KW-0472">Membrane</keyword>
<proteinExistence type="predicted"/>
<dbReference type="PATRIC" id="fig|348824.6.peg.576"/>
<dbReference type="AlphaFoldDB" id="W6RC00"/>
<evidence type="ECO:0000313" key="2">
    <source>
        <dbReference type="EMBL" id="CDM56223.1"/>
    </source>
</evidence>
<dbReference type="RefSeq" id="WP_231052197.1">
    <property type="nucleotide sequence ID" value="NZ_ATTO01000038.1"/>
</dbReference>
<feature type="transmembrane region" description="Helical" evidence="1">
    <location>
        <begin position="26"/>
        <end position="43"/>
    </location>
</feature>
<keyword evidence="1" id="KW-0812">Transmembrane</keyword>
<evidence type="ECO:0000313" key="3">
    <source>
        <dbReference type="Proteomes" id="UP000019443"/>
    </source>
</evidence>
<reference evidence="2" key="1">
    <citation type="submission" date="2013-11" db="EMBL/GenBank/DDBJ databases">
        <title>Draft genome sequence of the broad-host-range Rhizobium sp. LPU83 strain, a member of the low-genetic diversity Oregon-like Rhizobium sp. group.</title>
        <authorList>
            <person name="Wibberg D."/>
            <person name="Puehler A."/>
            <person name="Schlueter A."/>
        </authorList>
    </citation>
    <scope>NUCLEOTIDE SEQUENCE [LARGE SCALE GENOMIC DNA]</scope>
    <source>
        <strain evidence="2">LPU83</strain>
    </source>
</reference>
<keyword evidence="1" id="KW-1133">Transmembrane helix</keyword>
<dbReference type="Pfam" id="PF05656">
    <property type="entry name" value="DUF805"/>
    <property type="match status" value="1"/>
</dbReference>
<evidence type="ECO:0008006" key="4">
    <source>
        <dbReference type="Google" id="ProtNLM"/>
    </source>
</evidence>
<dbReference type="EMBL" id="HG916852">
    <property type="protein sequence ID" value="CDM56223.1"/>
    <property type="molecule type" value="Genomic_DNA"/>
</dbReference>
<protein>
    <recommendedName>
        <fullName evidence="4">DUF805 domain-containing protein</fullName>
    </recommendedName>
</protein>
<dbReference type="HOGENOM" id="CLU_2685324_0_0_5"/>
<organism evidence="2 3">
    <name type="scientific">Rhizobium favelukesii</name>
    <dbReference type="NCBI Taxonomy" id="348824"/>
    <lineage>
        <taxon>Bacteria</taxon>
        <taxon>Pseudomonadati</taxon>
        <taxon>Pseudomonadota</taxon>
        <taxon>Alphaproteobacteria</taxon>
        <taxon>Hyphomicrobiales</taxon>
        <taxon>Rhizobiaceae</taxon>
        <taxon>Rhizobium/Agrobacterium group</taxon>
        <taxon>Rhizobium</taxon>
    </lineage>
</organism>
<dbReference type="Proteomes" id="UP000019443">
    <property type="component" value="Chromosome"/>
</dbReference>
<accession>W6RC00</accession>
<name>W6RC00_9HYPH</name>